<evidence type="ECO:0000256" key="8">
    <source>
        <dbReference type="PROSITE-ProRule" id="PRU01360"/>
    </source>
</evidence>
<dbReference type="SUPFAM" id="SSF56935">
    <property type="entry name" value="Porins"/>
    <property type="match status" value="1"/>
</dbReference>
<feature type="domain" description="TonB-dependent receptor plug" evidence="11">
    <location>
        <begin position="43"/>
        <end position="118"/>
    </location>
</feature>
<evidence type="ECO:0000259" key="11">
    <source>
        <dbReference type="Pfam" id="PF07715"/>
    </source>
</evidence>
<evidence type="ECO:0000313" key="12">
    <source>
        <dbReference type="EMBL" id="CAA6807440.1"/>
    </source>
</evidence>
<dbReference type="Gene3D" id="2.40.170.20">
    <property type="entry name" value="TonB-dependent receptor, beta-barrel domain"/>
    <property type="match status" value="1"/>
</dbReference>
<dbReference type="PANTHER" id="PTHR30069">
    <property type="entry name" value="TONB-DEPENDENT OUTER MEMBRANE RECEPTOR"/>
    <property type="match status" value="1"/>
</dbReference>
<evidence type="ECO:0000256" key="4">
    <source>
        <dbReference type="ARBA" id="ARBA00022692"/>
    </source>
</evidence>
<dbReference type="InterPro" id="IPR012910">
    <property type="entry name" value="Plug_dom"/>
</dbReference>
<keyword evidence="12" id="KW-0675">Receptor</keyword>
<evidence type="ECO:0000256" key="2">
    <source>
        <dbReference type="ARBA" id="ARBA00022448"/>
    </source>
</evidence>
<protein>
    <submittedName>
        <fullName evidence="12">TonB-dependent receptor</fullName>
    </submittedName>
</protein>
<gene>
    <name evidence="12" type="ORF">HELGO_WM14808</name>
</gene>
<evidence type="ECO:0000256" key="7">
    <source>
        <dbReference type="ARBA" id="ARBA00023237"/>
    </source>
</evidence>
<evidence type="ECO:0000256" key="3">
    <source>
        <dbReference type="ARBA" id="ARBA00022452"/>
    </source>
</evidence>
<organism evidence="12">
    <name type="scientific">uncultured Campylobacterales bacterium</name>
    <dbReference type="NCBI Taxonomy" id="352960"/>
    <lineage>
        <taxon>Bacteria</taxon>
        <taxon>Pseudomonadati</taxon>
        <taxon>Campylobacterota</taxon>
        <taxon>Epsilonproteobacteria</taxon>
        <taxon>Campylobacterales</taxon>
        <taxon>environmental samples</taxon>
    </lineage>
</organism>
<dbReference type="InterPro" id="IPR000531">
    <property type="entry name" value="Beta-barrel_TonB"/>
</dbReference>
<dbReference type="PROSITE" id="PS52016">
    <property type="entry name" value="TONB_DEPENDENT_REC_3"/>
    <property type="match status" value="1"/>
</dbReference>
<evidence type="ECO:0000259" key="10">
    <source>
        <dbReference type="Pfam" id="PF00593"/>
    </source>
</evidence>
<dbReference type="GO" id="GO:0009279">
    <property type="term" value="C:cell outer membrane"/>
    <property type="evidence" value="ECO:0007669"/>
    <property type="project" value="UniProtKB-SubCell"/>
</dbReference>
<feature type="domain" description="TonB-dependent receptor-like beta-barrel" evidence="10">
    <location>
        <begin position="219"/>
        <end position="597"/>
    </location>
</feature>
<evidence type="ECO:0000256" key="5">
    <source>
        <dbReference type="ARBA" id="ARBA00023077"/>
    </source>
</evidence>
<dbReference type="Gene3D" id="2.170.130.10">
    <property type="entry name" value="TonB-dependent receptor, plug domain"/>
    <property type="match status" value="1"/>
</dbReference>
<dbReference type="PANTHER" id="PTHR30069:SF49">
    <property type="entry name" value="OUTER MEMBRANE PROTEIN C"/>
    <property type="match status" value="1"/>
</dbReference>
<accession>A0A6S6SR48</accession>
<name>A0A6S6SR48_9BACT</name>
<comment type="subcellular location">
    <subcellularLocation>
        <location evidence="1 8">Cell outer membrane</location>
        <topology evidence="1 8">Multi-pass membrane protein</topology>
    </subcellularLocation>
</comment>
<evidence type="ECO:0000256" key="9">
    <source>
        <dbReference type="RuleBase" id="RU003357"/>
    </source>
</evidence>
<dbReference type="GO" id="GO:0044718">
    <property type="term" value="P:siderophore transmembrane transport"/>
    <property type="evidence" value="ECO:0007669"/>
    <property type="project" value="TreeGrafter"/>
</dbReference>
<dbReference type="InterPro" id="IPR037066">
    <property type="entry name" value="Plug_dom_sf"/>
</dbReference>
<keyword evidence="6 8" id="KW-0472">Membrane</keyword>
<keyword evidence="7 8" id="KW-0998">Cell outer membrane</keyword>
<dbReference type="GO" id="GO:0015344">
    <property type="term" value="F:siderophore uptake transmembrane transporter activity"/>
    <property type="evidence" value="ECO:0007669"/>
    <property type="project" value="TreeGrafter"/>
</dbReference>
<dbReference type="Pfam" id="PF07715">
    <property type="entry name" value="Plug"/>
    <property type="match status" value="1"/>
</dbReference>
<dbReference type="Pfam" id="PF00593">
    <property type="entry name" value="TonB_dep_Rec_b-barrel"/>
    <property type="match status" value="1"/>
</dbReference>
<dbReference type="InterPro" id="IPR036942">
    <property type="entry name" value="Beta-barrel_TonB_sf"/>
</dbReference>
<evidence type="ECO:0000256" key="1">
    <source>
        <dbReference type="ARBA" id="ARBA00004571"/>
    </source>
</evidence>
<comment type="similarity">
    <text evidence="8 9">Belongs to the TonB-dependent receptor family.</text>
</comment>
<dbReference type="InterPro" id="IPR039426">
    <property type="entry name" value="TonB-dep_rcpt-like"/>
</dbReference>
<dbReference type="AlphaFoldDB" id="A0A6S6SR48"/>
<keyword evidence="5 9" id="KW-0798">TonB box</keyword>
<proteinExistence type="inferred from homology"/>
<dbReference type="EMBL" id="CACVAW010000026">
    <property type="protein sequence ID" value="CAA6807440.1"/>
    <property type="molecule type" value="Genomic_DNA"/>
</dbReference>
<sequence length="638" mass="71630">MKKFLFLAGIGVAFAYELDSVYIEDTIGTNFDGISNENFINADVSTLLFNKTSNISISRRSAIANDINLRGQKKDNINILIDNAKIHGACPNRMDPPVSHILSNNIESIDIIEGPYDVENFGTLSGLVKVNTKKPSDDYTSSVNLNFGDFGYQKYSFDIGGASGKLKYLVSSSYETSDQYEDGNGDTLSEQLANSAPVGNQYKDNDIESFTKKTFMGKLFYDISDEQYINLSYTRNESDDVLYPSTPMDAVYDDSNIYTLEYGIQNLGKYSDSLELNVYHSDVEHPMSNENRNMSMTMRNSLTSKISGAKLINKLKNTTFGLDMSNRNWDGEYQNGVKSINDVDTKNLALFAKHNQNISENLGLEYGLRADTTTIQSANQDKKNYDSLNANILATLKNNDTKYIVGFGKSSRVPDGKELYHQAMNGTQMGNPNLKQTKNYEVDFIIEKPIAGIQTKTKAFYSYLDDYIYYNSSLVQNRYQNIDASIYGFELSGDYLINDSLMLELSSSYKRGEKKDSLQNQTNKNLADINPIKTVLGLSYTNENWGEVGLESVMSGSWSNFDSDNGEQAISGYAVFNIKYSKTFKESFNITLGIENLLDKTYNTSNTYNELTLMNGGGDTMLLNEPGRYIYTNISYRF</sequence>
<keyword evidence="3 8" id="KW-1134">Transmembrane beta strand</keyword>
<keyword evidence="2 8" id="KW-0813">Transport</keyword>
<keyword evidence="4 8" id="KW-0812">Transmembrane</keyword>
<reference evidence="12" key="1">
    <citation type="submission" date="2020-01" db="EMBL/GenBank/DDBJ databases">
        <authorList>
            <person name="Meier V. D."/>
            <person name="Meier V D."/>
        </authorList>
    </citation>
    <scope>NUCLEOTIDE SEQUENCE</scope>
    <source>
        <strain evidence="12">HLG_WM_MAG_12</strain>
    </source>
</reference>
<evidence type="ECO:0000256" key="6">
    <source>
        <dbReference type="ARBA" id="ARBA00023136"/>
    </source>
</evidence>